<accession>A0ABN7JNC5</accession>
<dbReference type="RefSeq" id="WP_052638969.1">
    <property type="nucleotide sequence ID" value="NZ_CABFWE030000005.1"/>
</dbReference>
<gene>
    <name evidence="2" type="ORF">RHAB21_02942</name>
</gene>
<dbReference type="Gene3D" id="2.10.260.10">
    <property type="match status" value="1"/>
</dbReference>
<organism evidence="2 3">
    <name type="scientific">Pseudorhizobium halotolerans</name>
    <dbReference type="NCBI Taxonomy" id="1233081"/>
    <lineage>
        <taxon>Bacteria</taxon>
        <taxon>Pseudomonadati</taxon>
        <taxon>Pseudomonadota</taxon>
        <taxon>Alphaproteobacteria</taxon>
        <taxon>Hyphomicrobiales</taxon>
        <taxon>Rhizobiaceae</taxon>
        <taxon>Rhizobium/Agrobacterium group</taxon>
        <taxon>Pseudorhizobium</taxon>
    </lineage>
</organism>
<sequence>MTITTKIRRQGGAAVVTIPPALLQLMQTQVGDQLSLVVTDGALVARPVQAARKRYTLGELLKGSDEMAKLAETTPLDGDPVGREIG</sequence>
<dbReference type="InterPro" id="IPR007159">
    <property type="entry name" value="SpoVT-AbrB_dom"/>
</dbReference>
<evidence type="ECO:0000259" key="1">
    <source>
        <dbReference type="Pfam" id="PF04014"/>
    </source>
</evidence>
<comment type="caution">
    <text evidence="2">The sequence shown here is derived from an EMBL/GenBank/DDBJ whole genome shotgun (WGS) entry which is preliminary data.</text>
</comment>
<feature type="domain" description="SpoVT-AbrB" evidence="1">
    <location>
        <begin position="7"/>
        <end position="51"/>
    </location>
</feature>
<dbReference type="Proteomes" id="UP000601041">
    <property type="component" value="Unassembled WGS sequence"/>
</dbReference>
<name>A0ABN7JNC5_9HYPH</name>
<protein>
    <submittedName>
        <fullName evidence="2">PbsX family transcriptional regulator</fullName>
    </submittedName>
</protein>
<evidence type="ECO:0000313" key="2">
    <source>
        <dbReference type="EMBL" id="CAD7039631.1"/>
    </source>
</evidence>
<dbReference type="Pfam" id="PF04014">
    <property type="entry name" value="MazE_antitoxin"/>
    <property type="match status" value="1"/>
</dbReference>
<proteinExistence type="predicted"/>
<reference evidence="2 3" key="1">
    <citation type="submission" date="2020-11" db="EMBL/GenBank/DDBJ databases">
        <authorList>
            <person name="Lassalle F."/>
        </authorList>
    </citation>
    <scope>NUCLEOTIDE SEQUENCE [LARGE SCALE GENOMIC DNA]</scope>
    <source>
        <strain evidence="2 3">AB21</strain>
    </source>
</reference>
<dbReference type="InterPro" id="IPR037914">
    <property type="entry name" value="SpoVT-AbrB_sf"/>
</dbReference>
<dbReference type="SUPFAM" id="SSF89447">
    <property type="entry name" value="AbrB/MazE/MraZ-like"/>
    <property type="match status" value="1"/>
</dbReference>
<dbReference type="EMBL" id="CABFWE030000005">
    <property type="protein sequence ID" value="CAD7039631.1"/>
    <property type="molecule type" value="Genomic_DNA"/>
</dbReference>
<keyword evidence="3" id="KW-1185">Reference proteome</keyword>
<evidence type="ECO:0000313" key="3">
    <source>
        <dbReference type="Proteomes" id="UP000601041"/>
    </source>
</evidence>